<comment type="caution">
    <text evidence="2">The sequence shown here is derived from an EMBL/GenBank/DDBJ whole genome shotgun (WGS) entry which is preliminary data.</text>
</comment>
<dbReference type="EMBL" id="MDYM01000001">
    <property type="protein sequence ID" value="OQD71202.1"/>
    <property type="molecule type" value="Genomic_DNA"/>
</dbReference>
<keyword evidence="3" id="KW-1185">Reference proteome</keyword>
<gene>
    <name evidence="2" type="ORF">PENPOL_c001G07179</name>
</gene>
<dbReference type="OrthoDB" id="4255864at2759"/>
<evidence type="ECO:0000313" key="2">
    <source>
        <dbReference type="EMBL" id="OQD71202.1"/>
    </source>
</evidence>
<evidence type="ECO:0000313" key="3">
    <source>
        <dbReference type="Proteomes" id="UP000191408"/>
    </source>
</evidence>
<dbReference type="AlphaFoldDB" id="A0A1V6P348"/>
<protein>
    <submittedName>
        <fullName evidence="2">Uncharacterized protein</fullName>
    </submittedName>
</protein>
<feature type="region of interest" description="Disordered" evidence="1">
    <location>
        <begin position="39"/>
        <end position="67"/>
    </location>
</feature>
<dbReference type="Proteomes" id="UP000191408">
    <property type="component" value="Unassembled WGS sequence"/>
</dbReference>
<sequence length="158" mass="17880">MASKKSKLPNPKRINYPPARRSRRLAGLVPQTVFLEKADPPPGSPIWRAQPMDGTKPTRWASTDPLGFSSEPAKLNYDWKGEYGGQKRLTEACGLTNCVPVFVSQDTNDLLFESNGRYYIWNRYGNGLARILHGLEEIKQIITDWGQEALSMEYMGYV</sequence>
<reference evidence="3" key="1">
    <citation type="journal article" date="2017" name="Nat. Microbiol.">
        <title>Global analysis of biosynthetic gene clusters reveals vast potential of secondary metabolite production in Penicillium species.</title>
        <authorList>
            <person name="Nielsen J.C."/>
            <person name="Grijseels S."/>
            <person name="Prigent S."/>
            <person name="Ji B."/>
            <person name="Dainat J."/>
            <person name="Nielsen K.F."/>
            <person name="Frisvad J.C."/>
            <person name="Workman M."/>
            <person name="Nielsen J."/>
        </authorList>
    </citation>
    <scope>NUCLEOTIDE SEQUENCE [LARGE SCALE GENOMIC DNA]</scope>
    <source>
        <strain evidence="3">IBT 4502</strain>
    </source>
</reference>
<name>A0A1V6P348_PENPO</name>
<accession>A0A1V6P348</accession>
<organism evidence="2 3">
    <name type="scientific">Penicillium polonicum</name>
    <dbReference type="NCBI Taxonomy" id="60169"/>
    <lineage>
        <taxon>Eukaryota</taxon>
        <taxon>Fungi</taxon>
        <taxon>Dikarya</taxon>
        <taxon>Ascomycota</taxon>
        <taxon>Pezizomycotina</taxon>
        <taxon>Eurotiomycetes</taxon>
        <taxon>Eurotiomycetidae</taxon>
        <taxon>Eurotiales</taxon>
        <taxon>Aspergillaceae</taxon>
        <taxon>Penicillium</taxon>
    </lineage>
</organism>
<proteinExistence type="predicted"/>
<evidence type="ECO:0000256" key="1">
    <source>
        <dbReference type="SAM" id="MobiDB-lite"/>
    </source>
</evidence>
<feature type="region of interest" description="Disordered" evidence="1">
    <location>
        <begin position="1"/>
        <end position="21"/>
    </location>
</feature>